<reference evidence="2 3" key="1">
    <citation type="submission" date="2015-05" db="EMBL/GenBank/DDBJ databases">
        <title>Genome assembly of Archangium gephyra DSM 2261.</title>
        <authorList>
            <person name="Sharma G."/>
            <person name="Subramanian S."/>
        </authorList>
    </citation>
    <scope>NUCLEOTIDE SEQUENCE [LARGE SCALE GENOMIC DNA]</scope>
    <source>
        <strain evidence="2 3">DSM 2261</strain>
    </source>
</reference>
<evidence type="ECO:0000313" key="3">
    <source>
        <dbReference type="Proteomes" id="UP000035579"/>
    </source>
</evidence>
<sequence>MAEIEAHEFLKKEFLQSRRSNVAATPPVPLAREKEQEPRQPLKPAKILERPHERAVSTET</sequence>
<feature type="region of interest" description="Disordered" evidence="1">
    <location>
        <begin position="14"/>
        <end position="60"/>
    </location>
</feature>
<dbReference type="KEGG" id="age:AA314_01553"/>
<name>A0AAC8TBI3_9BACT</name>
<accession>A0AAC8TBI3</accession>
<dbReference type="EMBL" id="CP011509">
    <property type="protein sequence ID" value="AKI99926.1"/>
    <property type="molecule type" value="Genomic_DNA"/>
</dbReference>
<protein>
    <submittedName>
        <fullName evidence="2">Uncharacterized protein</fullName>
    </submittedName>
</protein>
<feature type="compositionally biased region" description="Basic and acidic residues" evidence="1">
    <location>
        <begin position="31"/>
        <end position="60"/>
    </location>
</feature>
<organism evidence="2 3">
    <name type="scientific">Archangium gephyra</name>
    <dbReference type="NCBI Taxonomy" id="48"/>
    <lineage>
        <taxon>Bacteria</taxon>
        <taxon>Pseudomonadati</taxon>
        <taxon>Myxococcota</taxon>
        <taxon>Myxococcia</taxon>
        <taxon>Myxococcales</taxon>
        <taxon>Cystobacterineae</taxon>
        <taxon>Archangiaceae</taxon>
        <taxon>Archangium</taxon>
    </lineage>
</organism>
<dbReference type="Proteomes" id="UP000035579">
    <property type="component" value="Chromosome"/>
</dbReference>
<evidence type="ECO:0000313" key="2">
    <source>
        <dbReference type="EMBL" id="AKI99926.1"/>
    </source>
</evidence>
<proteinExistence type="predicted"/>
<gene>
    <name evidence="2" type="ORF">AA314_01553</name>
</gene>
<evidence type="ECO:0000256" key="1">
    <source>
        <dbReference type="SAM" id="MobiDB-lite"/>
    </source>
</evidence>
<dbReference type="AlphaFoldDB" id="A0AAC8TBI3"/>